<accession>A0A6N0JIA9</accession>
<feature type="signal peptide" evidence="1">
    <location>
        <begin position="1"/>
        <end position="28"/>
    </location>
</feature>
<keyword evidence="1" id="KW-0732">Signal</keyword>
<dbReference type="Gene3D" id="2.60.40.1090">
    <property type="entry name" value="Fimbrial-type adhesion domain"/>
    <property type="match status" value="1"/>
</dbReference>
<organism evidence="2 3">
    <name type="scientific">Achromobacter denitrificans</name>
    <name type="common">Alcaligenes denitrificans</name>
    <dbReference type="NCBI Taxonomy" id="32002"/>
    <lineage>
        <taxon>Bacteria</taxon>
        <taxon>Pseudomonadati</taxon>
        <taxon>Pseudomonadota</taxon>
        <taxon>Betaproteobacteria</taxon>
        <taxon>Burkholderiales</taxon>
        <taxon>Alcaligenaceae</taxon>
        <taxon>Achromobacter</taxon>
    </lineage>
</organism>
<proteinExistence type="predicted"/>
<dbReference type="PANTHER" id="PTHR33420:SF26">
    <property type="entry name" value="FIMBRIAL SUBUNIT"/>
    <property type="match status" value="1"/>
</dbReference>
<dbReference type="AlphaFoldDB" id="A0A6N0JIA9"/>
<dbReference type="InterPro" id="IPR036937">
    <property type="entry name" value="Adhesion_dom_fimbrial_sf"/>
</dbReference>
<evidence type="ECO:0000256" key="1">
    <source>
        <dbReference type="SAM" id="SignalP"/>
    </source>
</evidence>
<reference evidence="2 3" key="1">
    <citation type="submission" date="2020-05" db="EMBL/GenBank/DDBJ databases">
        <title>FDA dAtabase for Regulatory Grade micrObial Sequences (FDA-ARGOS): Supporting development and validation of Infectious Disease Dx tests.</title>
        <authorList>
            <person name="Sproer C."/>
            <person name="Gronow S."/>
            <person name="Severitt S."/>
            <person name="Schroder I."/>
            <person name="Tallon L."/>
            <person name="Sadzewicz L."/>
            <person name="Zhao X."/>
            <person name="Vavikolanu K."/>
            <person name="Mehta A."/>
            <person name="Aluvathingal J."/>
            <person name="Nadendla S."/>
            <person name="Myers T."/>
            <person name="Yan Y."/>
            <person name="Sichtig H."/>
        </authorList>
    </citation>
    <scope>NUCLEOTIDE SEQUENCE [LARGE SCALE GENOMIC DNA]</scope>
    <source>
        <strain evidence="2 3">FDAARGOS_787</strain>
    </source>
</reference>
<evidence type="ECO:0000313" key="2">
    <source>
        <dbReference type="EMBL" id="QKQ46757.1"/>
    </source>
</evidence>
<feature type="chain" id="PRO_5026937817" evidence="1">
    <location>
        <begin position="29"/>
        <end position="199"/>
    </location>
</feature>
<dbReference type="InterPro" id="IPR050263">
    <property type="entry name" value="Bact_Fimbrial_Adh_Pro"/>
</dbReference>
<dbReference type="RefSeq" id="WP_174716062.1">
    <property type="nucleotide sequence ID" value="NZ_BLWG01000682.1"/>
</dbReference>
<evidence type="ECO:0000313" key="3">
    <source>
        <dbReference type="Proteomes" id="UP000509782"/>
    </source>
</evidence>
<dbReference type="Proteomes" id="UP000509782">
    <property type="component" value="Chromosome"/>
</dbReference>
<dbReference type="InterPro" id="IPR008966">
    <property type="entry name" value="Adhesion_dom_sf"/>
</dbReference>
<dbReference type="SUPFAM" id="SSF49401">
    <property type="entry name" value="Bacterial adhesins"/>
    <property type="match status" value="1"/>
</dbReference>
<protein>
    <submittedName>
        <fullName evidence="2">Type 1 fimbrial protein</fullName>
    </submittedName>
</protein>
<name>A0A6N0JIA9_ACHDE</name>
<sequence>MKRSLLASLLSSGALLAALAPAASHAQAFDGQIRFTGKVSPGTCKVNGQAAGLGNIKSVDLGTYKVADLASTALNAKVAASEKPFTIELTDCDFKGSAAIAFDQVAAHINRASGNLLINTTLPATGLEIGIWNNGNSKTHKVNLGHAEADVQKIDFDPTHATTPTFGGKLEFLAAYIKVNSTITNGSAGSDIGFLVAYQ</sequence>
<gene>
    <name evidence="2" type="ORF">FOC81_08640</name>
</gene>
<dbReference type="EMBL" id="CP054569">
    <property type="protein sequence ID" value="QKQ46757.1"/>
    <property type="molecule type" value="Genomic_DNA"/>
</dbReference>
<dbReference type="GO" id="GO:0043709">
    <property type="term" value="P:cell adhesion involved in single-species biofilm formation"/>
    <property type="evidence" value="ECO:0007669"/>
    <property type="project" value="TreeGrafter"/>
</dbReference>
<dbReference type="GO" id="GO:0009289">
    <property type="term" value="C:pilus"/>
    <property type="evidence" value="ECO:0007669"/>
    <property type="project" value="InterPro"/>
</dbReference>
<dbReference type="PANTHER" id="PTHR33420">
    <property type="entry name" value="FIMBRIAL SUBUNIT ELFA-RELATED"/>
    <property type="match status" value="1"/>
</dbReference>